<dbReference type="AlphaFoldDB" id="A0A6J5ZZI3"/>
<organism evidence="2">
    <name type="scientific">freshwater metagenome</name>
    <dbReference type="NCBI Taxonomy" id="449393"/>
    <lineage>
        <taxon>unclassified sequences</taxon>
        <taxon>metagenomes</taxon>
        <taxon>ecological metagenomes</taxon>
    </lineage>
</organism>
<reference evidence="2" key="1">
    <citation type="submission" date="2020-05" db="EMBL/GenBank/DDBJ databases">
        <authorList>
            <person name="Chiriac C."/>
            <person name="Salcher M."/>
            <person name="Ghai R."/>
            <person name="Kavagutti S V."/>
        </authorList>
    </citation>
    <scope>NUCLEOTIDE SEQUENCE</scope>
</reference>
<accession>A0A6J5ZZI3</accession>
<proteinExistence type="predicted"/>
<gene>
    <name evidence="2" type="ORF">UFOPK3522_01284</name>
</gene>
<protein>
    <submittedName>
        <fullName evidence="2">Unannotated protein</fullName>
    </submittedName>
</protein>
<feature type="domain" description="DUF5615" evidence="1">
    <location>
        <begin position="2"/>
        <end position="94"/>
    </location>
</feature>
<name>A0A6J5ZZI3_9ZZZZ</name>
<dbReference type="EMBL" id="CAESAO010000129">
    <property type="protein sequence ID" value="CAB4346190.1"/>
    <property type="molecule type" value="Genomic_DNA"/>
</dbReference>
<sequence>MLSRSIAEGLRRRGHDAIALTEDPSWVSLGDAEVLDLARTERRALVTNNVADFRALHLQATEPSAAGHFGIIFLSSRRRRRKSDTGPIIKALEEMLATHAQDDALANSEAWL</sequence>
<dbReference type="Pfam" id="PF18480">
    <property type="entry name" value="DUF5615"/>
    <property type="match status" value="1"/>
</dbReference>
<dbReference type="InterPro" id="IPR041049">
    <property type="entry name" value="DUF5615"/>
</dbReference>
<evidence type="ECO:0000259" key="1">
    <source>
        <dbReference type="Pfam" id="PF18480"/>
    </source>
</evidence>
<evidence type="ECO:0000313" key="2">
    <source>
        <dbReference type="EMBL" id="CAB4346190.1"/>
    </source>
</evidence>